<dbReference type="SUPFAM" id="SSF48371">
    <property type="entry name" value="ARM repeat"/>
    <property type="match status" value="1"/>
</dbReference>
<evidence type="ECO:0000256" key="1">
    <source>
        <dbReference type="ARBA" id="ARBA00045876"/>
    </source>
</evidence>
<dbReference type="Pfam" id="PF13646">
    <property type="entry name" value="HEAT_2"/>
    <property type="match status" value="1"/>
</dbReference>
<keyword evidence="3" id="KW-0472">Membrane</keyword>
<dbReference type="PROSITE" id="PS50077">
    <property type="entry name" value="HEAT_REPEAT"/>
    <property type="match status" value="1"/>
</dbReference>
<keyword evidence="3" id="KW-1133">Transmembrane helix</keyword>
<dbReference type="GO" id="GO:0016491">
    <property type="term" value="F:oxidoreductase activity"/>
    <property type="evidence" value="ECO:0007669"/>
    <property type="project" value="TreeGrafter"/>
</dbReference>
<proteinExistence type="predicted"/>
<dbReference type="InterPro" id="IPR011989">
    <property type="entry name" value="ARM-like"/>
</dbReference>
<feature type="region of interest" description="Disordered" evidence="2">
    <location>
        <begin position="203"/>
        <end position="222"/>
    </location>
</feature>
<dbReference type="OrthoDB" id="423355at2"/>
<keyword evidence="3" id="KW-0812">Transmembrane</keyword>
<dbReference type="InterPro" id="IPR016024">
    <property type="entry name" value="ARM-type_fold"/>
</dbReference>
<gene>
    <name evidence="4" type="ORF">UABAM_00233</name>
</gene>
<dbReference type="RefSeq" id="WP_151966155.1">
    <property type="nucleotide sequence ID" value="NZ_AP019860.1"/>
</dbReference>
<feature type="transmembrane region" description="Helical" evidence="3">
    <location>
        <begin position="93"/>
        <end position="115"/>
    </location>
</feature>
<evidence type="ECO:0000256" key="3">
    <source>
        <dbReference type="SAM" id="Phobius"/>
    </source>
</evidence>
<evidence type="ECO:0008006" key="6">
    <source>
        <dbReference type="Google" id="ProtNLM"/>
    </source>
</evidence>
<comment type="function">
    <text evidence="1">Catalyzes the hydroxylation of the N(6)-(4-aminobutyl)-L-lysine intermediate produced by deoxyhypusine synthase/DHPS on a critical lysine of the eukaryotic translation initiation factor 5A/eIF-5A. This is the second step of the post-translational modification of that lysine into an unusual amino acid residue named hypusine. Hypusination is unique to mature eIF-5A factor and is essential for its function.</text>
</comment>
<dbReference type="PANTHER" id="PTHR12697">
    <property type="entry name" value="PBS LYASE HEAT-LIKE PROTEIN"/>
    <property type="match status" value="1"/>
</dbReference>
<dbReference type="InterPro" id="IPR004155">
    <property type="entry name" value="PBS_lyase_HEAT"/>
</dbReference>
<sequence length="347" mass="39400">MIVFLCDQCQKIISEAELRNGSTRKKNGEVICGDCSVEQKNSRELFTCDRCTKKHSLDLLRTGKASLIKGKLYCHRCREFAEKTSREILDFKYLSAVFVLFLGIPMMIGSTMWLYRYMQNIQGNAVTPQENAMSEDMLRMQKQLKELTDVLMNKRTRSAVEEDNGDTQQDNTTADSSSQANDTPRNNTQPKKSLDDILGDLKKQQKQQNPQPQRPKSDNTVRNKIAQINLNIQKTFAGKLKSSDEAERVAAILQIMQNRERACIPLLVESLKDKSPLVRSFAAKALGSLGANKSIPQLLSNVSDKNIHVRRSIAKSLTMLTGRGFKDHQDLTNEDKQKLIDFINRER</sequence>
<dbReference type="PANTHER" id="PTHR12697:SF39">
    <property type="entry name" value="SLR1687 PROTEIN"/>
    <property type="match status" value="1"/>
</dbReference>
<dbReference type="KEGG" id="uam:UABAM_00233"/>
<evidence type="ECO:0000313" key="5">
    <source>
        <dbReference type="Proteomes" id="UP000326354"/>
    </source>
</evidence>
<dbReference type="SMART" id="SM00567">
    <property type="entry name" value="EZ_HEAT"/>
    <property type="match status" value="2"/>
</dbReference>
<name>A0A5S9IHZ7_UABAM</name>
<keyword evidence="5" id="KW-1185">Reference proteome</keyword>
<evidence type="ECO:0000313" key="4">
    <source>
        <dbReference type="EMBL" id="BBM81891.1"/>
    </source>
</evidence>
<dbReference type="Gene3D" id="1.25.10.10">
    <property type="entry name" value="Leucine-rich Repeat Variant"/>
    <property type="match status" value="1"/>
</dbReference>
<organism evidence="4 5">
    <name type="scientific">Uabimicrobium amorphum</name>
    <dbReference type="NCBI Taxonomy" id="2596890"/>
    <lineage>
        <taxon>Bacteria</taxon>
        <taxon>Pseudomonadati</taxon>
        <taxon>Planctomycetota</taxon>
        <taxon>Candidatus Uabimicrobiia</taxon>
        <taxon>Candidatus Uabimicrobiales</taxon>
        <taxon>Candidatus Uabimicrobiaceae</taxon>
        <taxon>Candidatus Uabimicrobium</taxon>
    </lineage>
</organism>
<feature type="region of interest" description="Disordered" evidence="2">
    <location>
        <begin position="157"/>
        <end position="194"/>
    </location>
</feature>
<accession>A0A5S9IHZ7</accession>
<evidence type="ECO:0000256" key="2">
    <source>
        <dbReference type="SAM" id="MobiDB-lite"/>
    </source>
</evidence>
<dbReference type="AlphaFoldDB" id="A0A5S9IHZ7"/>
<dbReference type="InterPro" id="IPR021133">
    <property type="entry name" value="HEAT_type_2"/>
</dbReference>
<feature type="compositionally biased region" description="Polar residues" evidence="2">
    <location>
        <begin position="166"/>
        <end position="191"/>
    </location>
</feature>
<dbReference type="EMBL" id="AP019860">
    <property type="protein sequence ID" value="BBM81891.1"/>
    <property type="molecule type" value="Genomic_DNA"/>
</dbReference>
<protein>
    <recommendedName>
        <fullName evidence="6">HEAT repeat domain-containing protein</fullName>
    </recommendedName>
</protein>
<reference evidence="4 5" key="1">
    <citation type="submission" date="2019-08" db="EMBL/GenBank/DDBJ databases">
        <title>Complete genome sequence of Candidatus Uab amorphum.</title>
        <authorList>
            <person name="Shiratori T."/>
            <person name="Suzuki S."/>
            <person name="Kakizawa Y."/>
            <person name="Ishida K."/>
        </authorList>
    </citation>
    <scope>NUCLEOTIDE SEQUENCE [LARGE SCALE GENOMIC DNA]</scope>
    <source>
        <strain evidence="4 5">SRT547</strain>
    </source>
</reference>
<dbReference type="Proteomes" id="UP000326354">
    <property type="component" value="Chromosome"/>
</dbReference>